<keyword evidence="16" id="KW-1185">Reference proteome</keyword>
<feature type="domain" description="USP" evidence="14">
    <location>
        <begin position="752"/>
        <end position="1279"/>
    </location>
</feature>
<dbReference type="KEGG" id="ndi:NDAI_0C01550"/>
<dbReference type="STRING" id="1071378.G0W7Q5"/>
<sequence length="1295" mass="148885">MTFLRPDEDSTKKESSNIDSLNSSFESVNMDQSSTNSDKPDLPSKTNDDETNKSNPNSTGQGPTCDTPRVTTQDIDPGNTLLYPDLGTANFPMKTSNRIIDDILCDLSFINGPNLSFKNGILQESMIMYSKERINNQAYLFGSMVDQVALQTKYEYNSLTCPANNKLEVQFGILMNLPSNITNVDEIISKVPIYHLKITVKTRQLLEVSKKQAGITQYHLLDFEDLHHFDKRDLMTFDPDNPDLLDYAIYVSSDTNRLILIEIFSTEFDSREERESFQTATIKSRYQEACKKFDTLDPEAVPTGIDCLNTVLKLLKQPLTRKNNNDKIRTVSSNNPILHSHFNPEWLLEKYNFTKHYATDETTGQEVLEYEPPDLISYVQGYKVRSLREKYIRRCLQLIFWGKCLVQLRVDQSDPALRGSKSYRAFNLLNTTTSTNPLYQLLNDSKSNFLASTRNDSDSMALDQNFHFINLSTSSYYTDRDIIKNYERLIALDPPNIGTYFDALSYIANRKGSYQLIAYCGKQDVVGQENINMALKCFNIDPNVVNLESIDDSLLLSIYKNESVKEGADFVNLKNAMRLFAKIRNSPQLKFYVDHEPYRNVNQAYETLEIDSSVDDDIIQTAYSIKTVDAPGLKIDCDRALYTIAIQRRSMILFNFLLENCSEFQAYYNIGRYDYRQALGILQVNENANDEVILKNFQTKWFNEQIHEADQFLNYKCALMKLGLERNSKLINNFLMNGVIDPSCLPVENWPTGINNIGNTCYLNSLLQYYFSISPLREYVLGYSKTYEDFYDAKRNAKTIRRIGGREVGDNEVERSIQFIYQLRDLFYAMIYTNKRCVTPRRELAYLAFAPSNVEVEFENGVTDAKEDVSHYNDDKTSDTLIKIGEGDEDLGEAERTEASPTEDIYMTDDDMLGAAKATDGINKEDESTENGIDILPSTKVAKISSDQLENALEMGRQQDVTECIGNVLYQLESGSEPLQINPEDNEQDDLVKQLFYGEIKQDIIPLSGVGETRPKLERFLSLLVNVGDHPRDIYDALDMYFKDEFLTMDEYGEVKRTVAITKFPTILQVQIQRVYYDRERFMPFKSIEPLPFSAKIYMDRYVDTADPEILETRERTAKMKAELVQLKKRQQELLSRNEVGLSRKEAYSETVNFLQSNALQLQGIVFEGQDELSTILKKAGTDIDDELSTIYNQITQLEETISHQFEQFKKVGYSLFAVFIHRGEASYGHYWVYIKDYNQNGIWRKYNDETVSEVPDEEVFNFTEGNTATPYFLVYVKEGSEKDIEPLKRIIEES</sequence>
<dbReference type="Pfam" id="PF13446">
    <property type="entry name" value="RPT"/>
    <property type="match status" value="3"/>
</dbReference>
<evidence type="ECO:0000256" key="3">
    <source>
        <dbReference type="ARBA" id="ARBA00012759"/>
    </source>
</evidence>
<evidence type="ECO:0000256" key="2">
    <source>
        <dbReference type="ARBA" id="ARBA00009085"/>
    </source>
</evidence>
<dbReference type="GO" id="GO:0070628">
    <property type="term" value="F:proteasome binding"/>
    <property type="evidence" value="ECO:0007669"/>
    <property type="project" value="TreeGrafter"/>
</dbReference>
<dbReference type="PROSITE" id="PS00972">
    <property type="entry name" value="USP_1"/>
    <property type="match status" value="1"/>
</dbReference>
<dbReference type="InterPro" id="IPR038765">
    <property type="entry name" value="Papain-like_cys_pep_sf"/>
</dbReference>
<dbReference type="GO" id="GO:0070301">
    <property type="term" value="P:cellular response to hydrogen peroxide"/>
    <property type="evidence" value="ECO:0007669"/>
    <property type="project" value="EnsemblFungi"/>
</dbReference>
<dbReference type="HOGENOM" id="CLU_003155_1_0_1"/>
<evidence type="ECO:0000256" key="13">
    <source>
        <dbReference type="SAM" id="MobiDB-lite"/>
    </source>
</evidence>
<dbReference type="SUPFAM" id="SSF54001">
    <property type="entry name" value="Cysteine proteinases"/>
    <property type="match status" value="1"/>
</dbReference>
<dbReference type="eggNOG" id="KOG1863">
    <property type="taxonomic scope" value="Eukaryota"/>
</dbReference>
<dbReference type="GO" id="GO:0010992">
    <property type="term" value="P:ubiquitin recycling"/>
    <property type="evidence" value="ECO:0007669"/>
    <property type="project" value="EnsemblFungi"/>
</dbReference>
<dbReference type="InterPro" id="IPR001394">
    <property type="entry name" value="Peptidase_C19_UCH"/>
</dbReference>
<feature type="compositionally biased region" description="Basic and acidic residues" evidence="13">
    <location>
        <begin position="1"/>
        <end position="16"/>
    </location>
</feature>
<dbReference type="OrthoDB" id="2420415at2759"/>
<feature type="compositionally biased region" description="Polar residues" evidence="13">
    <location>
        <begin position="53"/>
        <end position="74"/>
    </location>
</feature>
<dbReference type="GO" id="GO:0010636">
    <property type="term" value="P:positive regulation of mitochondrial fusion"/>
    <property type="evidence" value="ECO:0007669"/>
    <property type="project" value="EnsemblFungi"/>
</dbReference>
<accession>G0W7Q5</accession>
<comment type="catalytic activity">
    <reaction evidence="1">
        <text>Thiol-dependent hydrolysis of ester, thioester, amide, peptide and isopeptide bonds formed by the C-terminal Gly of ubiquitin (a 76-residue protein attached to proteins as an intracellular targeting signal).</text>
        <dbReference type="EC" id="3.4.19.12"/>
    </reaction>
</comment>
<evidence type="ECO:0000259" key="14">
    <source>
        <dbReference type="PROSITE" id="PS50235"/>
    </source>
</evidence>
<dbReference type="InterPro" id="IPR025305">
    <property type="entry name" value="UCH_repeat_domain"/>
</dbReference>
<protein>
    <recommendedName>
        <fullName evidence="8">Ubiquitin carboxyl-terminal hydrolase 2</fullName>
        <ecNumber evidence="3">3.4.19.12</ecNumber>
    </recommendedName>
    <alternativeName>
        <fullName evidence="10">Deubiquitinating enzyme 2</fullName>
    </alternativeName>
    <alternativeName>
        <fullName evidence="9">Ubiquitin thioesterase 2</fullName>
    </alternativeName>
    <alternativeName>
        <fullName evidence="11">Ubiquitin-specific-processing protease 2</fullName>
    </alternativeName>
</protein>
<dbReference type="EMBL" id="HE580269">
    <property type="protein sequence ID" value="CCD23816.1"/>
    <property type="molecule type" value="Genomic_DNA"/>
</dbReference>
<dbReference type="OMA" id="MDIGDAY"/>
<dbReference type="EC" id="3.4.19.12" evidence="3"/>
<feature type="compositionally biased region" description="Polar residues" evidence="13">
    <location>
        <begin position="17"/>
        <end position="37"/>
    </location>
</feature>
<dbReference type="MEROPS" id="C19.003"/>
<dbReference type="CDD" id="cd02666">
    <property type="entry name" value="Peptidase_C19J"/>
    <property type="match status" value="1"/>
</dbReference>
<dbReference type="InterPro" id="IPR018200">
    <property type="entry name" value="USP_CS"/>
</dbReference>
<evidence type="ECO:0000256" key="10">
    <source>
        <dbReference type="ARBA" id="ARBA00042236"/>
    </source>
</evidence>
<dbReference type="PANTHER" id="PTHR43982">
    <property type="entry name" value="UBIQUITIN CARBOXYL-TERMINAL HYDROLASE"/>
    <property type="match status" value="1"/>
</dbReference>
<keyword evidence="5" id="KW-0833">Ubl conjugation pathway</keyword>
<comment type="similarity">
    <text evidence="2">Belongs to the peptidase C19 family.</text>
</comment>
<evidence type="ECO:0000313" key="15">
    <source>
        <dbReference type="EMBL" id="CCD23816.1"/>
    </source>
</evidence>
<dbReference type="GO" id="GO:0061136">
    <property type="term" value="P:regulation of proteasomal protein catabolic process"/>
    <property type="evidence" value="ECO:0007669"/>
    <property type="project" value="TreeGrafter"/>
</dbReference>
<evidence type="ECO:0000256" key="7">
    <source>
        <dbReference type="ARBA" id="ARBA00022807"/>
    </source>
</evidence>
<dbReference type="PROSITE" id="PS00973">
    <property type="entry name" value="USP_2"/>
    <property type="match status" value="1"/>
</dbReference>
<dbReference type="Gene3D" id="3.90.70.10">
    <property type="entry name" value="Cysteine proteinases"/>
    <property type="match status" value="2"/>
</dbReference>
<evidence type="ECO:0000313" key="16">
    <source>
        <dbReference type="Proteomes" id="UP000000689"/>
    </source>
</evidence>
<dbReference type="InterPro" id="IPR028889">
    <property type="entry name" value="USP"/>
</dbReference>
<evidence type="ECO:0000256" key="6">
    <source>
        <dbReference type="ARBA" id="ARBA00022801"/>
    </source>
</evidence>
<feature type="region of interest" description="Disordered" evidence="13">
    <location>
        <begin position="1"/>
        <end position="78"/>
    </location>
</feature>
<dbReference type="InterPro" id="IPR044635">
    <property type="entry name" value="UBP14-like"/>
</dbReference>
<dbReference type="PROSITE" id="PS50235">
    <property type="entry name" value="USP_3"/>
    <property type="match status" value="1"/>
</dbReference>
<proteinExistence type="inferred from homology"/>
<feature type="coiled-coil region" evidence="12">
    <location>
        <begin position="1110"/>
        <end position="1137"/>
    </location>
</feature>
<organism evidence="15 16">
    <name type="scientific">Naumovozyma dairenensis (strain ATCC 10597 / BCRC 20456 / CBS 421 / NBRC 0211 / NRRL Y-12639)</name>
    <name type="common">Saccharomyces dairenensis</name>
    <dbReference type="NCBI Taxonomy" id="1071378"/>
    <lineage>
        <taxon>Eukaryota</taxon>
        <taxon>Fungi</taxon>
        <taxon>Dikarya</taxon>
        <taxon>Ascomycota</taxon>
        <taxon>Saccharomycotina</taxon>
        <taxon>Saccharomycetes</taxon>
        <taxon>Saccharomycetales</taxon>
        <taxon>Saccharomycetaceae</taxon>
        <taxon>Naumovozyma</taxon>
    </lineage>
</organism>
<dbReference type="FunFam" id="3.90.70.10:FF:000176">
    <property type="entry name" value="Ubiquitin-specific protease"/>
    <property type="match status" value="1"/>
</dbReference>
<evidence type="ECO:0000256" key="12">
    <source>
        <dbReference type="SAM" id="Coils"/>
    </source>
</evidence>
<feature type="compositionally biased region" description="Basic and acidic residues" evidence="13">
    <location>
        <begin position="38"/>
        <end position="52"/>
    </location>
</feature>
<evidence type="ECO:0000256" key="9">
    <source>
        <dbReference type="ARBA" id="ARBA00041732"/>
    </source>
</evidence>
<evidence type="ECO:0000256" key="8">
    <source>
        <dbReference type="ARBA" id="ARBA00040966"/>
    </source>
</evidence>
<keyword evidence="7" id="KW-0788">Thiol protease</keyword>
<dbReference type="Pfam" id="PF00443">
    <property type="entry name" value="UCH"/>
    <property type="match status" value="1"/>
</dbReference>
<dbReference type="Proteomes" id="UP000000689">
    <property type="component" value="Chromosome 3"/>
</dbReference>
<dbReference type="GO" id="GO:0043161">
    <property type="term" value="P:proteasome-mediated ubiquitin-dependent protein catabolic process"/>
    <property type="evidence" value="ECO:0007669"/>
    <property type="project" value="InterPro"/>
</dbReference>
<evidence type="ECO:0000256" key="11">
    <source>
        <dbReference type="ARBA" id="ARBA00042737"/>
    </source>
</evidence>
<dbReference type="GO" id="GO:0004843">
    <property type="term" value="F:cysteine-type deubiquitinase activity"/>
    <property type="evidence" value="ECO:0007669"/>
    <property type="project" value="UniProtKB-EC"/>
</dbReference>
<dbReference type="GO" id="GO:0061578">
    <property type="term" value="F:K63-linked deubiquitinase activity"/>
    <property type="evidence" value="ECO:0007669"/>
    <property type="project" value="EnsemblFungi"/>
</dbReference>
<dbReference type="GeneID" id="11496713"/>
<evidence type="ECO:0000256" key="4">
    <source>
        <dbReference type="ARBA" id="ARBA00022670"/>
    </source>
</evidence>
<gene>
    <name evidence="15" type="primary">NDAI0C01550</name>
    <name evidence="15" type="ordered locus">NDAI_0C01550</name>
</gene>
<dbReference type="GO" id="GO:0016579">
    <property type="term" value="P:protein deubiquitination"/>
    <property type="evidence" value="ECO:0007669"/>
    <property type="project" value="EnsemblFungi"/>
</dbReference>
<evidence type="ECO:0000256" key="5">
    <source>
        <dbReference type="ARBA" id="ARBA00022786"/>
    </source>
</evidence>
<reference evidence="15 16" key="1">
    <citation type="journal article" date="2011" name="Proc. Natl. Acad. Sci. U.S.A.">
        <title>Evolutionary erosion of yeast sex chromosomes by mating-type switching accidents.</title>
        <authorList>
            <person name="Gordon J.L."/>
            <person name="Armisen D."/>
            <person name="Proux-Wera E."/>
            <person name="Oheigeartaigh S.S."/>
            <person name="Byrne K.P."/>
            <person name="Wolfe K.H."/>
        </authorList>
    </citation>
    <scope>NUCLEOTIDE SEQUENCE [LARGE SCALE GENOMIC DNA]</scope>
    <source>
        <strain evidence="16">ATCC 10597 / BCRC 20456 / CBS 421 / NBRC 0211 / NRRL Y-12639</strain>
    </source>
</reference>
<keyword evidence="12" id="KW-0175">Coiled coil</keyword>
<dbReference type="PANTHER" id="PTHR43982:SF6">
    <property type="entry name" value="UBIQUITIN CARBOXYL-TERMINAL HYDROLASE 2-RELATED"/>
    <property type="match status" value="1"/>
</dbReference>
<keyword evidence="4" id="KW-0645">Protease</keyword>
<name>G0W7Q5_NAUDC</name>
<keyword evidence="6" id="KW-0378">Hydrolase</keyword>
<dbReference type="GO" id="GO:0043162">
    <property type="term" value="P:ubiquitin-dependent protein catabolic process via the multivesicular body sorting pathway"/>
    <property type="evidence" value="ECO:0007669"/>
    <property type="project" value="EnsemblFungi"/>
</dbReference>
<evidence type="ECO:0000256" key="1">
    <source>
        <dbReference type="ARBA" id="ARBA00000707"/>
    </source>
</evidence>
<dbReference type="RefSeq" id="XP_003669059.1">
    <property type="nucleotide sequence ID" value="XM_003669011.1"/>
</dbReference>